<reference evidence="1 2" key="1">
    <citation type="journal article" date="2015" name="Nature">
        <title>rRNA introns, odd ribosomes, and small enigmatic genomes across a large radiation of phyla.</title>
        <authorList>
            <person name="Brown C.T."/>
            <person name="Hug L.A."/>
            <person name="Thomas B.C."/>
            <person name="Sharon I."/>
            <person name="Castelle C.J."/>
            <person name="Singh A."/>
            <person name="Wilkins M.J."/>
            <person name="Williams K.H."/>
            <person name="Banfield J.F."/>
        </authorList>
    </citation>
    <scope>NUCLEOTIDE SEQUENCE [LARGE SCALE GENOMIC DNA]</scope>
</reference>
<evidence type="ECO:0000313" key="2">
    <source>
        <dbReference type="Proteomes" id="UP000034430"/>
    </source>
</evidence>
<gene>
    <name evidence="1" type="ORF">US65_C0004G0002</name>
</gene>
<organism evidence="1 2">
    <name type="scientific">Candidatus Yanofskybacteria bacterium GW2011_GWC2_37_9</name>
    <dbReference type="NCBI Taxonomy" id="1619028"/>
    <lineage>
        <taxon>Bacteria</taxon>
        <taxon>Candidatus Yanofskyibacteriota</taxon>
    </lineage>
</organism>
<name>A0A0G0L507_9BACT</name>
<comment type="caution">
    <text evidence="1">The sequence shown here is derived from an EMBL/GenBank/DDBJ whole genome shotgun (WGS) entry which is preliminary data.</text>
</comment>
<dbReference type="Proteomes" id="UP000034430">
    <property type="component" value="Unassembled WGS sequence"/>
</dbReference>
<proteinExistence type="predicted"/>
<dbReference type="EMBL" id="LBTU01000004">
    <property type="protein sequence ID" value="KKQ47726.1"/>
    <property type="molecule type" value="Genomic_DNA"/>
</dbReference>
<dbReference type="AlphaFoldDB" id="A0A0G0L507"/>
<evidence type="ECO:0000313" key="1">
    <source>
        <dbReference type="EMBL" id="KKQ47726.1"/>
    </source>
</evidence>
<sequence>MGIKTLPEKCIWGKISDIIYCAAPKSIESGEYPDAWYQGEVSFNDQFWKIDIKTGNATLMLDPISIERGEEIDGIKLTLDEGENYLFFINKKDSFLWKLDLK</sequence>
<protein>
    <submittedName>
        <fullName evidence="1">Uncharacterized protein</fullName>
    </submittedName>
</protein>
<accession>A0A0G0L507</accession>